<feature type="transmembrane region" description="Helical" evidence="1">
    <location>
        <begin position="17"/>
        <end position="36"/>
    </location>
</feature>
<dbReference type="EMBL" id="RXNV01000005">
    <property type="protein sequence ID" value="RTR31660.1"/>
    <property type="molecule type" value="Genomic_DNA"/>
</dbReference>
<gene>
    <name evidence="2" type="ORF">EKG39_13170</name>
</gene>
<keyword evidence="1" id="KW-1133">Transmembrane helix</keyword>
<reference evidence="2 3" key="1">
    <citation type="submission" date="2018-12" db="EMBL/GenBank/DDBJ databases">
        <authorList>
            <person name="Yu L."/>
        </authorList>
    </citation>
    <scope>NUCLEOTIDE SEQUENCE [LARGE SCALE GENOMIC DNA]</scope>
    <source>
        <strain evidence="2 3">HAW-EB5</strain>
    </source>
</reference>
<sequence length="257" mass="30099">MSEDIREILIRHINHRFSIMGVESLLAYQIALFVILGQHPKGLYRKDCIFVEYESSTDFARQFQEFEQRDVPRSRTSLKSAFDKLSEAAVLQTASSKPSLEEVEIIGLKKKQYLQLYIDLKSLRDEYPDDCIRYDFMRHEFVDTKLLPLIRQLNSLVFDGKTPLMAYQMGLYFIFELTKQQFCDGDAEFMVETYSEFSEYFSTFVDSIDVPISTISDNLDKLHDTGFVHVGFLNPRDECDLVEYKDKEHLYILVPLD</sequence>
<keyword evidence="1" id="KW-0812">Transmembrane</keyword>
<keyword evidence="3" id="KW-1185">Reference proteome</keyword>
<dbReference type="RefSeq" id="WP_126506211.1">
    <property type="nucleotide sequence ID" value="NZ_RXNV01000005.1"/>
</dbReference>
<accession>A0A3S0LBR5</accession>
<keyword evidence="1" id="KW-0472">Membrane</keyword>
<name>A0A3S0LBR5_9GAMM</name>
<dbReference type="AlphaFoldDB" id="A0A3S0LBR5"/>
<proteinExistence type="predicted"/>
<comment type="caution">
    <text evidence="2">The sequence shown here is derived from an EMBL/GenBank/DDBJ whole genome shotgun (WGS) entry which is preliminary data.</text>
</comment>
<evidence type="ECO:0000313" key="3">
    <source>
        <dbReference type="Proteomes" id="UP000282060"/>
    </source>
</evidence>
<protein>
    <submittedName>
        <fullName evidence="2">Uncharacterized protein</fullName>
    </submittedName>
</protein>
<organism evidence="2 3">
    <name type="scientific">Shewanella atlantica</name>
    <dbReference type="NCBI Taxonomy" id="271099"/>
    <lineage>
        <taxon>Bacteria</taxon>
        <taxon>Pseudomonadati</taxon>
        <taxon>Pseudomonadota</taxon>
        <taxon>Gammaproteobacteria</taxon>
        <taxon>Alteromonadales</taxon>
        <taxon>Shewanellaceae</taxon>
        <taxon>Shewanella</taxon>
    </lineage>
</organism>
<evidence type="ECO:0000313" key="2">
    <source>
        <dbReference type="EMBL" id="RTR31660.1"/>
    </source>
</evidence>
<dbReference type="Proteomes" id="UP000282060">
    <property type="component" value="Unassembled WGS sequence"/>
</dbReference>
<evidence type="ECO:0000256" key="1">
    <source>
        <dbReference type="SAM" id="Phobius"/>
    </source>
</evidence>